<sequence length="803" mass="92672">MSESGSQITLIQLLGRHHRIQVPMIQRDYAQGRKSAEDVREEFLGTLQQAFALSPNDVALPLNLDFIYGSVDIDGPARFLPLDGQQRLTTLFLLHWYLAWRDGCQAEFRQVFCEGTRSRFSYSVRPSSAEFFDELVNFWPAREAADGASLARLITNQAWYFRYWRLDPTIQSCITMLEAIHQHFSDVTGAYERLMDEQQPVITFQLLDLEHFGLSDDLYIKMNARGKPLTAFETFKARYEHELKGQFADETRDISGQSFTVADFFARRMDNRWADFFWAFRDKDTHLYDDAIMNFFHAVAFICRDPESSGYLEDISTFKGKPLKSAYALYQKGGWLERDFSATLMLLLETWSAEDNRFTPLLPDNPYFNEAAVFQRLVSDPAALAYTELVQLFAYVAFLRERGEQDEPQALLEWMRLIYNLSINSSYERPADMQRSLLGVLSMLPHAGDILGYFASNEKPTAGFYLQQISEEQLKAELLLAHFGWRKLIERAEKHGYFKGQIEFLLEFSGVLAKRHKAGLTQWLPGEHLLLQQRFSGYLEKAEKMFNARGLNSLADFRWERALLSLGDYFLLSGSNYSFLVNSASEQASWKRLLRGGAGVNVQEARLLLQKLLEQIDLDTPFEGQLDELIANAEGLEPWRQIMVDTPDVFRYCGEHALRWEGDHIYLLKKSRMSGMHAELFSYHLFTQLKAEQLQKKLLPLRQGEYRPVSGSEFEPVLYLTLTLRGCSLYFLIYSALGHFRIQVSRKTLKPVPDLEKLLVDTLKFDAQKEFVTLDVTRERIHITLRAMARAIKVLEAPVADTL</sequence>
<dbReference type="RefSeq" id="WP_052721957.1">
    <property type="nucleotide sequence ID" value="NZ_CP011117.2"/>
</dbReference>
<dbReference type="KEGG" id="pfb:VO64_2145"/>
<evidence type="ECO:0000313" key="2">
    <source>
        <dbReference type="EMBL" id="AKA82691.1"/>
    </source>
</evidence>
<name>A0AAU8TQ87_9PSED</name>
<dbReference type="Pfam" id="PF03235">
    <property type="entry name" value="GmrSD_N"/>
    <property type="match status" value="1"/>
</dbReference>
<dbReference type="AlphaFoldDB" id="A0AAU8TQ87"/>
<organism evidence="2 3">
    <name type="scientific">Pseudomonas synxantha</name>
    <dbReference type="NCBI Taxonomy" id="47883"/>
    <lineage>
        <taxon>Bacteria</taxon>
        <taxon>Pseudomonadati</taxon>
        <taxon>Pseudomonadota</taxon>
        <taxon>Gammaproteobacteria</taxon>
        <taxon>Pseudomonadales</taxon>
        <taxon>Pseudomonadaceae</taxon>
        <taxon>Pseudomonas</taxon>
    </lineage>
</organism>
<dbReference type="InterPro" id="IPR004919">
    <property type="entry name" value="GmrSD_N"/>
</dbReference>
<feature type="domain" description="GmrSD restriction endonucleases N-terminal" evidence="1">
    <location>
        <begin position="12"/>
        <end position="239"/>
    </location>
</feature>
<accession>A0AAU8TQ87</accession>
<evidence type="ECO:0000259" key="1">
    <source>
        <dbReference type="Pfam" id="PF03235"/>
    </source>
</evidence>
<gene>
    <name evidence="2" type="ORF">VO64_2145</name>
</gene>
<protein>
    <recommendedName>
        <fullName evidence="1">GmrSD restriction endonucleases N-terminal domain-containing protein</fullName>
    </recommendedName>
</protein>
<dbReference type="EMBL" id="CP011117">
    <property type="protein sequence ID" value="AKA82691.1"/>
    <property type="molecule type" value="Genomic_DNA"/>
</dbReference>
<proteinExistence type="predicted"/>
<dbReference type="Proteomes" id="UP000033099">
    <property type="component" value="Chromosome"/>
</dbReference>
<evidence type="ECO:0000313" key="3">
    <source>
        <dbReference type="Proteomes" id="UP000033099"/>
    </source>
</evidence>
<reference evidence="2 3" key="1">
    <citation type="journal article" date="2015" name="Genome Announc.">
        <title>Complete Genome Sequence of Biocontrol Strain Pseudomonas fluorescens LBUM223.</title>
        <authorList>
            <person name="Roquigny R."/>
            <person name="Arseneault T."/>
            <person name="Gadkar V.J."/>
            <person name="Novinscak A."/>
            <person name="Joly D.L."/>
            <person name="Filion M."/>
        </authorList>
    </citation>
    <scope>NUCLEOTIDE SEQUENCE [LARGE SCALE GENOMIC DNA]</scope>
    <source>
        <strain evidence="2 3">LBUM223</strain>
    </source>
</reference>